<name>A0ABR1JEZ3_9AGAR</name>
<comment type="caution">
    <text evidence="11">The sequence shown here is derived from an EMBL/GenBank/DDBJ whole genome shotgun (WGS) entry which is preliminary data.</text>
</comment>
<reference evidence="11 12" key="1">
    <citation type="submission" date="2024-01" db="EMBL/GenBank/DDBJ databases">
        <title>A draft genome for the cacao thread blight pathogen Marasmiellus scandens.</title>
        <authorList>
            <person name="Baruah I.K."/>
            <person name="Leung J."/>
            <person name="Bukari Y."/>
            <person name="Amoako-Attah I."/>
            <person name="Meinhardt L.W."/>
            <person name="Bailey B.A."/>
            <person name="Cohen S.P."/>
        </authorList>
    </citation>
    <scope>NUCLEOTIDE SEQUENCE [LARGE SCALE GENOMIC DNA]</scope>
    <source>
        <strain evidence="11 12">GH-19</strain>
    </source>
</reference>
<evidence type="ECO:0000256" key="4">
    <source>
        <dbReference type="ARBA" id="ARBA00022723"/>
    </source>
</evidence>
<dbReference type="PANTHER" id="PTHR33938:SF15">
    <property type="entry name" value="FERULOYL ESTERASE B-RELATED"/>
    <property type="match status" value="1"/>
</dbReference>
<evidence type="ECO:0000256" key="6">
    <source>
        <dbReference type="ARBA" id="ARBA00022801"/>
    </source>
</evidence>
<keyword evidence="4" id="KW-0479">Metal-binding</keyword>
<dbReference type="EC" id="3.1.1.-" evidence="10"/>
<feature type="chain" id="PRO_5044992967" description="Carboxylic ester hydrolase" evidence="10">
    <location>
        <begin position="20"/>
        <end position="549"/>
    </location>
</feature>
<keyword evidence="5 10" id="KW-0732">Signal</keyword>
<evidence type="ECO:0000313" key="12">
    <source>
        <dbReference type="Proteomes" id="UP001498398"/>
    </source>
</evidence>
<dbReference type="PANTHER" id="PTHR33938">
    <property type="entry name" value="FERULOYL ESTERASE B-RELATED"/>
    <property type="match status" value="1"/>
</dbReference>
<keyword evidence="3" id="KW-0119">Carbohydrate metabolism</keyword>
<keyword evidence="3" id="KW-0858">Xylan degradation</keyword>
<evidence type="ECO:0000256" key="8">
    <source>
        <dbReference type="ARBA" id="ARBA00023157"/>
    </source>
</evidence>
<sequence length="549" mass="60001">MSPWLAAALHPALLSFAATQHPLTNTNNPSVDSYSSTCSSLASQLSIPSATLNFSQPVTAGTNLTFPSRNPDCVTVSGELPSIVVPVDICRVSLFVSTSDRSGINMEAWLPKNWTGRFLSTGNGGLAGCIQYRDMIYGSGLGFATVGADNGHNGAAGEAFLNNSEVLEDFVYRSIHTNVQVGKEITKEFYGAPHSKSYYFGCSTGGRQGLKSVQDFPEDFDGVIAGAPGNDWNNLMSWFDYLFTVTGNSSSPTFIPIDKWLGIIHSDILSQCDLIDGVQDGIVEDPNLCEYNPDGLICQSNSDPSSCITAEQANTIKRVFSPFFINGEFTYPRVQPGGESPIFTAWILGGDVVSFSADWFRFVVHSNPSLDVHTLGEADWKLAQQLDPFNISTVKGNISAFKERGGKLLTYHGQADGLASPIISELYYDHVSNTMNLSNPDMDQFYRFFRISGMSHCSSGTGAWRIGQSFFGDVSELEGENLNPDRNVLMAMVRWVEEGVAPETILGTKFVNDSDELEVEFSRRHCKFPLRNTYDGQGDSTEPESWSCQ</sequence>
<dbReference type="SUPFAM" id="SSF53474">
    <property type="entry name" value="alpha/beta-Hydrolases"/>
    <property type="match status" value="2"/>
</dbReference>
<dbReference type="InterPro" id="IPR029058">
    <property type="entry name" value="AB_hydrolase_fold"/>
</dbReference>
<evidence type="ECO:0000256" key="5">
    <source>
        <dbReference type="ARBA" id="ARBA00022729"/>
    </source>
</evidence>
<proteinExistence type="inferred from homology"/>
<keyword evidence="6 10" id="KW-0378">Hydrolase</keyword>
<gene>
    <name evidence="11" type="ORF">VKT23_011083</name>
</gene>
<feature type="signal peptide" evidence="10">
    <location>
        <begin position="1"/>
        <end position="19"/>
    </location>
</feature>
<evidence type="ECO:0000256" key="7">
    <source>
        <dbReference type="ARBA" id="ARBA00022837"/>
    </source>
</evidence>
<evidence type="ECO:0000313" key="11">
    <source>
        <dbReference type="EMBL" id="KAK7455208.1"/>
    </source>
</evidence>
<keyword evidence="8" id="KW-1015">Disulfide bond</keyword>
<dbReference type="InterPro" id="IPR011118">
    <property type="entry name" value="Tannase/feruloyl_esterase"/>
</dbReference>
<evidence type="ECO:0000256" key="9">
    <source>
        <dbReference type="ARBA" id="ARBA00034075"/>
    </source>
</evidence>
<keyword evidence="2" id="KW-0719">Serine esterase</keyword>
<evidence type="ECO:0000256" key="3">
    <source>
        <dbReference type="ARBA" id="ARBA00022651"/>
    </source>
</evidence>
<keyword evidence="7" id="KW-0106">Calcium</keyword>
<keyword evidence="3" id="KW-0624">Polysaccharide degradation</keyword>
<evidence type="ECO:0000256" key="1">
    <source>
        <dbReference type="ARBA" id="ARBA00006249"/>
    </source>
</evidence>
<accession>A0ABR1JEZ3</accession>
<evidence type="ECO:0000256" key="10">
    <source>
        <dbReference type="RuleBase" id="RU361238"/>
    </source>
</evidence>
<comment type="similarity">
    <text evidence="1 10">Belongs to the tannase family.</text>
</comment>
<organism evidence="11 12">
    <name type="scientific">Marasmiellus scandens</name>
    <dbReference type="NCBI Taxonomy" id="2682957"/>
    <lineage>
        <taxon>Eukaryota</taxon>
        <taxon>Fungi</taxon>
        <taxon>Dikarya</taxon>
        <taxon>Basidiomycota</taxon>
        <taxon>Agaricomycotina</taxon>
        <taxon>Agaricomycetes</taxon>
        <taxon>Agaricomycetidae</taxon>
        <taxon>Agaricales</taxon>
        <taxon>Marasmiineae</taxon>
        <taxon>Omphalotaceae</taxon>
        <taxon>Marasmiellus</taxon>
    </lineage>
</organism>
<keyword evidence="12" id="KW-1185">Reference proteome</keyword>
<evidence type="ECO:0000256" key="2">
    <source>
        <dbReference type="ARBA" id="ARBA00022487"/>
    </source>
</evidence>
<dbReference type="Proteomes" id="UP001498398">
    <property type="component" value="Unassembled WGS sequence"/>
</dbReference>
<protein>
    <recommendedName>
        <fullName evidence="10">Carboxylic ester hydrolase</fullName>
        <ecNumber evidence="10">3.1.1.-</ecNumber>
    </recommendedName>
</protein>
<dbReference type="Pfam" id="PF07519">
    <property type="entry name" value="Tannase"/>
    <property type="match status" value="1"/>
</dbReference>
<dbReference type="EMBL" id="JBANRG010000023">
    <property type="protein sequence ID" value="KAK7455208.1"/>
    <property type="molecule type" value="Genomic_DNA"/>
</dbReference>
<comment type="catalytic activity">
    <reaction evidence="9">
        <text>feruloyl-polysaccharide + H2O = ferulate + polysaccharide.</text>
        <dbReference type="EC" id="3.1.1.73"/>
    </reaction>
</comment>